<name>A0A2A5WUD8_9GAMM</name>
<dbReference type="PANTHER" id="PTHR23513">
    <property type="entry name" value="INTEGRAL MEMBRANE EFFLUX PROTEIN-RELATED"/>
    <property type="match status" value="1"/>
</dbReference>
<dbReference type="Pfam" id="PF05977">
    <property type="entry name" value="MFS_3"/>
    <property type="match status" value="1"/>
</dbReference>
<feature type="transmembrane region" description="Helical" evidence="7">
    <location>
        <begin position="369"/>
        <end position="391"/>
    </location>
</feature>
<dbReference type="EMBL" id="NTKD01000020">
    <property type="protein sequence ID" value="PDH39736.1"/>
    <property type="molecule type" value="Genomic_DNA"/>
</dbReference>
<organism evidence="9 10">
    <name type="scientific">OM182 bacterium MED-G24</name>
    <dbReference type="NCBI Taxonomy" id="1986255"/>
    <lineage>
        <taxon>Bacteria</taxon>
        <taxon>Pseudomonadati</taxon>
        <taxon>Pseudomonadota</taxon>
        <taxon>Gammaproteobacteria</taxon>
        <taxon>OMG group</taxon>
        <taxon>OM182 clade</taxon>
    </lineage>
</organism>
<protein>
    <recommendedName>
        <fullName evidence="8">Major facilitator superfamily (MFS) profile domain-containing protein</fullName>
    </recommendedName>
</protein>
<evidence type="ECO:0000313" key="10">
    <source>
        <dbReference type="Proteomes" id="UP000219327"/>
    </source>
</evidence>
<dbReference type="CDD" id="cd06173">
    <property type="entry name" value="MFS_MefA_like"/>
    <property type="match status" value="1"/>
</dbReference>
<evidence type="ECO:0000256" key="5">
    <source>
        <dbReference type="ARBA" id="ARBA00022989"/>
    </source>
</evidence>
<feature type="transmembrane region" description="Helical" evidence="7">
    <location>
        <begin position="237"/>
        <end position="264"/>
    </location>
</feature>
<dbReference type="AlphaFoldDB" id="A0A2A5WUD8"/>
<gene>
    <name evidence="9" type="ORF">CNE99_05125</name>
</gene>
<keyword evidence="5 7" id="KW-1133">Transmembrane helix</keyword>
<evidence type="ECO:0000256" key="1">
    <source>
        <dbReference type="ARBA" id="ARBA00004651"/>
    </source>
</evidence>
<feature type="transmembrane region" description="Helical" evidence="7">
    <location>
        <begin position="338"/>
        <end position="357"/>
    </location>
</feature>
<comment type="subcellular location">
    <subcellularLocation>
        <location evidence="1">Cell membrane</location>
        <topology evidence="1">Multi-pass membrane protein</topology>
    </subcellularLocation>
</comment>
<feature type="transmembrane region" description="Helical" evidence="7">
    <location>
        <begin position="64"/>
        <end position="85"/>
    </location>
</feature>
<dbReference type="InterPro" id="IPR020846">
    <property type="entry name" value="MFS_dom"/>
</dbReference>
<evidence type="ECO:0000256" key="2">
    <source>
        <dbReference type="ARBA" id="ARBA00022448"/>
    </source>
</evidence>
<feature type="transmembrane region" description="Helical" evidence="7">
    <location>
        <begin position="97"/>
        <end position="116"/>
    </location>
</feature>
<dbReference type="PROSITE" id="PS50850">
    <property type="entry name" value="MFS"/>
    <property type="match status" value="1"/>
</dbReference>
<keyword evidence="6 7" id="KW-0472">Membrane</keyword>
<proteinExistence type="predicted"/>
<feature type="domain" description="Major facilitator superfamily (MFS) profile" evidence="8">
    <location>
        <begin position="1"/>
        <end position="422"/>
    </location>
</feature>
<dbReference type="InterPro" id="IPR010290">
    <property type="entry name" value="TM_effector"/>
</dbReference>
<feature type="transmembrane region" description="Helical" evidence="7">
    <location>
        <begin position="311"/>
        <end position="332"/>
    </location>
</feature>
<feature type="transmembrane region" description="Helical" evidence="7">
    <location>
        <begin position="195"/>
        <end position="216"/>
    </location>
</feature>
<feature type="transmembrane region" description="Helical" evidence="7">
    <location>
        <begin position="30"/>
        <end position="52"/>
    </location>
</feature>
<evidence type="ECO:0000256" key="7">
    <source>
        <dbReference type="SAM" id="Phobius"/>
    </source>
</evidence>
<evidence type="ECO:0000259" key="8">
    <source>
        <dbReference type="PROSITE" id="PS50850"/>
    </source>
</evidence>
<dbReference type="Proteomes" id="UP000219327">
    <property type="component" value="Unassembled WGS sequence"/>
</dbReference>
<feature type="transmembrane region" description="Helical" evidence="7">
    <location>
        <begin position="397"/>
        <end position="417"/>
    </location>
</feature>
<accession>A0A2A5WUD8</accession>
<keyword evidence="2" id="KW-0813">Transport</keyword>
<evidence type="ECO:0000313" key="9">
    <source>
        <dbReference type="EMBL" id="PDH39736.1"/>
    </source>
</evidence>
<sequence length="424" mass="46458">MTLPDDTIVQSVWRRLPRTFEALSDRNFRWFFLGLFGGFASMNMQMFVRGWLVFEITGSYEKLGFMTAAGGVVGLFAAPLGGVVADRLKQKKTIIQYAQSFNALLALAIGYLIAIGELRFEHLLAVSILQGVSMNVMMPARQALTTDIIGLEKLTNAVALNTSSMNVSRLLLPGLAGGMVAALGGGDGNIEPAQWVYYVMVGLYVFAVGSLMRVSVADRVPSKGPQSSMLEELRSGFSYVVKTPVIFMLLGFNFVMVFFSMSYFTLLPGFTKDVLQVGPEKLGLLMSISGIGSLVGSLMIASMSNRRRAKVILFGTMVSAIGLILFSITTYYWLSVLLLTIVGFGSSARMSLSNVLIQTYVDDNFRGRVMSIYMLEMSVLSILMYPVSVIADVVGPQWVVGVTAAMLVVLLLFLYSFRPYRDID</sequence>
<evidence type="ECO:0000256" key="6">
    <source>
        <dbReference type="ARBA" id="ARBA00023136"/>
    </source>
</evidence>
<dbReference type="GO" id="GO:0005886">
    <property type="term" value="C:plasma membrane"/>
    <property type="evidence" value="ECO:0007669"/>
    <property type="project" value="UniProtKB-SubCell"/>
</dbReference>
<dbReference type="GO" id="GO:0022857">
    <property type="term" value="F:transmembrane transporter activity"/>
    <property type="evidence" value="ECO:0007669"/>
    <property type="project" value="InterPro"/>
</dbReference>
<dbReference type="Gene3D" id="1.20.1250.20">
    <property type="entry name" value="MFS general substrate transporter like domains"/>
    <property type="match status" value="1"/>
</dbReference>
<evidence type="ECO:0000256" key="3">
    <source>
        <dbReference type="ARBA" id="ARBA00022475"/>
    </source>
</evidence>
<evidence type="ECO:0000256" key="4">
    <source>
        <dbReference type="ARBA" id="ARBA00022692"/>
    </source>
</evidence>
<dbReference type="SUPFAM" id="SSF103473">
    <property type="entry name" value="MFS general substrate transporter"/>
    <property type="match status" value="1"/>
</dbReference>
<keyword evidence="3" id="KW-1003">Cell membrane</keyword>
<feature type="transmembrane region" description="Helical" evidence="7">
    <location>
        <begin position="284"/>
        <end position="304"/>
    </location>
</feature>
<keyword evidence="4 7" id="KW-0812">Transmembrane</keyword>
<dbReference type="InterPro" id="IPR036259">
    <property type="entry name" value="MFS_trans_sf"/>
</dbReference>
<dbReference type="PANTHER" id="PTHR23513:SF11">
    <property type="entry name" value="STAPHYLOFERRIN A TRANSPORTER"/>
    <property type="match status" value="1"/>
</dbReference>
<reference evidence="9 10" key="1">
    <citation type="submission" date="2017-08" db="EMBL/GenBank/DDBJ databases">
        <title>Fine stratification of microbial communities through a metagenomic profile of the photic zone.</title>
        <authorList>
            <person name="Haro-Moreno J.M."/>
            <person name="Lopez-Perez M."/>
            <person name="De La Torre J."/>
            <person name="Picazo A."/>
            <person name="Camacho A."/>
            <person name="Rodriguez-Valera F."/>
        </authorList>
    </citation>
    <scope>NUCLEOTIDE SEQUENCE [LARGE SCALE GENOMIC DNA]</scope>
    <source>
        <strain evidence="9">MED-G24</strain>
    </source>
</reference>
<comment type="caution">
    <text evidence="9">The sequence shown here is derived from an EMBL/GenBank/DDBJ whole genome shotgun (WGS) entry which is preliminary data.</text>
</comment>